<dbReference type="GeneID" id="33319540"/>
<sequence>MIEYLIALLLWLIVFVSSSLVSFFVARKHKQATGFVIQASFLAFSLILIILLGIPMNSSLSDLPEALLGGFLLSLVLNLVQKRLGVEITPPELPERKVELWFLLLVLAPLGEESLYRELLESYLLGSGAFWGAVVFSAILFALPHWMAFEGNLVGKILTLLGAFLVGLSAGYLFAVTRSLLTAFTFHSAANLAGFVVGTEKGKSDLSGKAQKLLISDHNP</sequence>
<dbReference type="Pfam" id="PF02517">
    <property type="entry name" value="Rce1-like"/>
    <property type="match status" value="1"/>
</dbReference>
<keyword evidence="1" id="KW-1133">Transmembrane helix</keyword>
<evidence type="ECO:0000256" key="1">
    <source>
        <dbReference type="SAM" id="Phobius"/>
    </source>
</evidence>
<dbReference type="EMBL" id="CP014862">
    <property type="protein sequence ID" value="ASJ02469.1"/>
    <property type="molecule type" value="Genomic_DNA"/>
</dbReference>
<protein>
    <recommendedName>
        <fullName evidence="2">CAAX prenyl protease 2/Lysostaphin resistance protein A-like domain-containing protein</fullName>
    </recommendedName>
</protein>
<organism evidence="3 4">
    <name type="scientific">Thermococcus profundus</name>
    <dbReference type="NCBI Taxonomy" id="49899"/>
    <lineage>
        <taxon>Archaea</taxon>
        <taxon>Methanobacteriati</taxon>
        <taxon>Methanobacteriota</taxon>
        <taxon>Thermococci</taxon>
        <taxon>Thermococcales</taxon>
        <taxon>Thermococcaceae</taxon>
        <taxon>Thermococcus</taxon>
    </lineage>
</organism>
<dbReference type="InterPro" id="IPR003675">
    <property type="entry name" value="Rce1/LyrA-like_dom"/>
</dbReference>
<reference evidence="3 4" key="1">
    <citation type="submission" date="2016-03" db="EMBL/GenBank/DDBJ databases">
        <title>Complete genome sequence of Thermococcus profundus strain DT5432.</title>
        <authorList>
            <person name="Oger P.M."/>
        </authorList>
    </citation>
    <scope>NUCLEOTIDE SEQUENCE [LARGE SCALE GENOMIC DNA]</scope>
    <source>
        <strain evidence="3 4">DT 5432</strain>
    </source>
</reference>
<accession>A0A2Z2MAK6</accession>
<dbReference type="Proteomes" id="UP000250179">
    <property type="component" value="Chromosome"/>
</dbReference>
<dbReference type="RefSeq" id="WP_088857730.1">
    <property type="nucleotide sequence ID" value="NZ_CP014862.1"/>
</dbReference>
<dbReference type="AlphaFoldDB" id="A0A2Z2MAK6"/>
<feature type="transmembrane region" description="Helical" evidence="1">
    <location>
        <begin position="153"/>
        <end position="174"/>
    </location>
</feature>
<evidence type="ECO:0000313" key="3">
    <source>
        <dbReference type="EMBL" id="ASJ02469.1"/>
    </source>
</evidence>
<proteinExistence type="predicted"/>
<feature type="transmembrane region" description="Helical" evidence="1">
    <location>
        <begin position="122"/>
        <end position="141"/>
    </location>
</feature>
<dbReference type="GO" id="GO:0004175">
    <property type="term" value="F:endopeptidase activity"/>
    <property type="evidence" value="ECO:0007669"/>
    <property type="project" value="UniProtKB-ARBA"/>
</dbReference>
<keyword evidence="1" id="KW-0472">Membrane</keyword>
<gene>
    <name evidence="3" type="ORF">A3L09_03965</name>
</gene>
<evidence type="ECO:0000259" key="2">
    <source>
        <dbReference type="Pfam" id="PF02517"/>
    </source>
</evidence>
<dbReference type="GO" id="GO:0080120">
    <property type="term" value="P:CAAX-box protein maturation"/>
    <property type="evidence" value="ECO:0007669"/>
    <property type="project" value="UniProtKB-ARBA"/>
</dbReference>
<evidence type="ECO:0000313" key="4">
    <source>
        <dbReference type="Proteomes" id="UP000250179"/>
    </source>
</evidence>
<dbReference type="KEGG" id="tprf:A3L09_03965"/>
<keyword evidence="1" id="KW-0812">Transmembrane</keyword>
<feature type="domain" description="CAAX prenyl protease 2/Lysostaphin resistance protein A-like" evidence="2">
    <location>
        <begin position="100"/>
        <end position="192"/>
    </location>
</feature>
<name>A0A2Z2MAK6_THEPR</name>
<feature type="transmembrane region" description="Helical" evidence="1">
    <location>
        <begin position="6"/>
        <end position="26"/>
    </location>
</feature>
<keyword evidence="4" id="KW-1185">Reference proteome</keyword>
<dbReference type="OrthoDB" id="99367at2157"/>
<feature type="transmembrane region" description="Helical" evidence="1">
    <location>
        <begin position="33"/>
        <end position="54"/>
    </location>
</feature>